<evidence type="ECO:0000256" key="4">
    <source>
        <dbReference type="PROSITE-ProRule" id="PRU00091"/>
    </source>
</evidence>
<protein>
    <submittedName>
        <fullName evidence="8">Rab GTPase-binding effector protein 1</fullName>
    </submittedName>
</protein>
<dbReference type="InterPro" id="IPR017455">
    <property type="entry name" value="Znf_FYVE-rel"/>
</dbReference>
<keyword evidence="2 4" id="KW-0863">Zinc-finger</keyword>
<evidence type="ECO:0000256" key="6">
    <source>
        <dbReference type="SAM" id="MobiDB-lite"/>
    </source>
</evidence>
<feature type="compositionally biased region" description="Low complexity" evidence="6">
    <location>
        <begin position="255"/>
        <end position="274"/>
    </location>
</feature>
<dbReference type="PANTHER" id="PTHR31179:SF7">
    <property type="entry name" value="FYVE-TYPE DOMAIN-CONTAINING PROTEIN"/>
    <property type="match status" value="1"/>
</dbReference>
<dbReference type="PANTHER" id="PTHR31179">
    <property type="entry name" value="RAB GTPASE-BINDING EFFECTOR PROTEIN"/>
    <property type="match status" value="1"/>
</dbReference>
<feature type="coiled-coil region" evidence="5">
    <location>
        <begin position="28"/>
        <end position="125"/>
    </location>
</feature>
<reference evidence="8" key="1">
    <citation type="submission" date="2019-05" db="EMBL/GenBank/DDBJ databases">
        <title>Annotation for the trematode Fasciolopsis buski.</title>
        <authorList>
            <person name="Choi Y.-J."/>
        </authorList>
    </citation>
    <scope>NUCLEOTIDE SEQUENCE</scope>
    <source>
        <strain evidence="8">HT</strain>
        <tissue evidence="8">Whole worm</tissue>
    </source>
</reference>
<dbReference type="SUPFAM" id="SSF57903">
    <property type="entry name" value="FYVE/PHD zinc finger"/>
    <property type="match status" value="1"/>
</dbReference>
<keyword evidence="1" id="KW-0479">Metal-binding</keyword>
<feature type="region of interest" description="Disordered" evidence="6">
    <location>
        <begin position="1"/>
        <end position="22"/>
    </location>
</feature>
<dbReference type="Pfam" id="PF01363">
    <property type="entry name" value="FYVE"/>
    <property type="match status" value="1"/>
</dbReference>
<dbReference type="InterPro" id="IPR015390">
    <property type="entry name" value="Rabaptin_Rab5-bd_dom"/>
</dbReference>
<dbReference type="EMBL" id="LUCM01004581">
    <property type="protein sequence ID" value="KAA0194143.1"/>
    <property type="molecule type" value="Genomic_DNA"/>
</dbReference>
<dbReference type="GO" id="GO:0005096">
    <property type="term" value="F:GTPase activator activity"/>
    <property type="evidence" value="ECO:0007669"/>
    <property type="project" value="InterPro"/>
</dbReference>
<keyword evidence="5" id="KW-0175">Coiled coil</keyword>
<evidence type="ECO:0000256" key="3">
    <source>
        <dbReference type="ARBA" id="ARBA00022833"/>
    </source>
</evidence>
<keyword evidence="9" id="KW-1185">Reference proteome</keyword>
<dbReference type="InterPro" id="IPR003914">
    <property type="entry name" value="Rabaptin"/>
</dbReference>
<evidence type="ECO:0000313" key="8">
    <source>
        <dbReference type="EMBL" id="KAA0194143.1"/>
    </source>
</evidence>
<dbReference type="InterPro" id="IPR000306">
    <property type="entry name" value="Znf_FYVE"/>
</dbReference>
<proteinExistence type="predicted"/>
<dbReference type="Gene3D" id="3.30.40.10">
    <property type="entry name" value="Zinc/RING finger domain, C3HC4 (zinc finger)"/>
    <property type="match status" value="1"/>
</dbReference>
<evidence type="ECO:0000256" key="2">
    <source>
        <dbReference type="ARBA" id="ARBA00022771"/>
    </source>
</evidence>
<evidence type="ECO:0000256" key="5">
    <source>
        <dbReference type="SAM" id="Coils"/>
    </source>
</evidence>
<dbReference type="GO" id="GO:0006897">
    <property type="term" value="P:endocytosis"/>
    <property type="evidence" value="ECO:0007669"/>
    <property type="project" value="InterPro"/>
</dbReference>
<feature type="region of interest" description="Disordered" evidence="6">
    <location>
        <begin position="239"/>
        <end position="291"/>
    </location>
</feature>
<dbReference type="PROSITE" id="PS50178">
    <property type="entry name" value="ZF_FYVE"/>
    <property type="match status" value="1"/>
</dbReference>
<gene>
    <name evidence="8" type="ORF">FBUS_02560</name>
</gene>
<feature type="domain" description="FYVE-type" evidence="7">
    <location>
        <begin position="159"/>
        <end position="221"/>
    </location>
</feature>
<accession>A0A8E0VKS4</accession>
<comment type="caution">
    <text evidence="8">The sequence shown here is derived from an EMBL/GenBank/DDBJ whole genome shotgun (WGS) entry which is preliminary data.</text>
</comment>
<name>A0A8E0VKS4_9TREM</name>
<dbReference type="AlphaFoldDB" id="A0A8E0VKS4"/>
<dbReference type="InterPro" id="IPR013083">
    <property type="entry name" value="Znf_RING/FYVE/PHD"/>
</dbReference>
<feature type="compositionally biased region" description="Basic and acidic residues" evidence="6">
    <location>
        <begin position="8"/>
        <end position="21"/>
    </location>
</feature>
<dbReference type="SMART" id="SM00064">
    <property type="entry name" value="FYVE"/>
    <property type="match status" value="1"/>
</dbReference>
<dbReference type="Proteomes" id="UP000728185">
    <property type="component" value="Unassembled WGS sequence"/>
</dbReference>
<sequence>MRIALSSEAREHLDEKLKSDSQFHQQQLIAERQERHNLENTLQRELDEARTRLASLTGLEKQRDSETAARTKAEDDVKATRAKLAEVQAKLSQAEEDASSARAEVETLQKRVLTLQADLNNVESVQADFVRLSQNLQASLLVQLERLRQQDHEVRWVDPDDVKSCFACDCSFLPGSNAIERKANCRHCGKVHCSKCLQNSMPSGPLGRQALVCDVCYTLLNKHVAPYFSTSFQDPTTGAQIRVGSPNAHQHSAHNTNTSASVTSKTKTKSSSNSPHRGRNKISLDLNNKTS</sequence>
<organism evidence="8 9">
    <name type="scientific">Fasciolopsis buskii</name>
    <dbReference type="NCBI Taxonomy" id="27845"/>
    <lineage>
        <taxon>Eukaryota</taxon>
        <taxon>Metazoa</taxon>
        <taxon>Spiralia</taxon>
        <taxon>Lophotrochozoa</taxon>
        <taxon>Platyhelminthes</taxon>
        <taxon>Trematoda</taxon>
        <taxon>Digenea</taxon>
        <taxon>Plagiorchiida</taxon>
        <taxon>Echinostomata</taxon>
        <taxon>Echinostomatoidea</taxon>
        <taxon>Fasciolidae</taxon>
        <taxon>Fasciolopsis</taxon>
    </lineage>
</organism>
<evidence type="ECO:0000256" key="1">
    <source>
        <dbReference type="ARBA" id="ARBA00022723"/>
    </source>
</evidence>
<dbReference type="Pfam" id="PF09311">
    <property type="entry name" value="Rab5-bind"/>
    <property type="match status" value="1"/>
</dbReference>
<dbReference type="InterPro" id="IPR011011">
    <property type="entry name" value="Znf_FYVE_PHD"/>
</dbReference>
<keyword evidence="3" id="KW-0862">Zinc</keyword>
<dbReference type="Gene3D" id="1.20.5.730">
    <property type="entry name" value="Single helix bin"/>
    <property type="match status" value="1"/>
</dbReference>
<evidence type="ECO:0000313" key="9">
    <source>
        <dbReference type="Proteomes" id="UP000728185"/>
    </source>
</evidence>
<dbReference type="OrthoDB" id="79871at2759"/>
<evidence type="ECO:0000259" key="7">
    <source>
        <dbReference type="PROSITE" id="PS50178"/>
    </source>
</evidence>
<dbReference type="GO" id="GO:0008270">
    <property type="term" value="F:zinc ion binding"/>
    <property type="evidence" value="ECO:0007669"/>
    <property type="project" value="UniProtKB-KW"/>
</dbReference>